<dbReference type="GO" id="GO:0006313">
    <property type="term" value="P:DNA transposition"/>
    <property type="evidence" value="ECO:0007669"/>
    <property type="project" value="InterPro"/>
</dbReference>
<evidence type="ECO:0000256" key="1">
    <source>
        <dbReference type="SAM" id="MobiDB-lite"/>
    </source>
</evidence>
<evidence type="ECO:0000259" key="2">
    <source>
        <dbReference type="Pfam" id="PF01498"/>
    </source>
</evidence>
<dbReference type="AlphaFoldDB" id="A0A8X6SLM3"/>
<proteinExistence type="predicted"/>
<evidence type="ECO:0000313" key="3">
    <source>
        <dbReference type="EMBL" id="GFY10596.1"/>
    </source>
</evidence>
<dbReference type="GO" id="GO:0015074">
    <property type="term" value="P:DNA integration"/>
    <property type="evidence" value="ECO:0007669"/>
    <property type="project" value="InterPro"/>
</dbReference>
<dbReference type="EMBL" id="BMAU01021300">
    <property type="protein sequence ID" value="GFY10596.1"/>
    <property type="molecule type" value="Genomic_DNA"/>
</dbReference>
<gene>
    <name evidence="3" type="primary">TCB1_533</name>
    <name evidence="3" type="ORF">TNCV_2194171</name>
</gene>
<organism evidence="3 4">
    <name type="scientific">Trichonephila clavipes</name>
    <name type="common">Golden silk orbweaver</name>
    <name type="synonym">Nephila clavipes</name>
    <dbReference type="NCBI Taxonomy" id="2585209"/>
    <lineage>
        <taxon>Eukaryota</taxon>
        <taxon>Metazoa</taxon>
        <taxon>Ecdysozoa</taxon>
        <taxon>Arthropoda</taxon>
        <taxon>Chelicerata</taxon>
        <taxon>Arachnida</taxon>
        <taxon>Araneae</taxon>
        <taxon>Araneomorphae</taxon>
        <taxon>Entelegynae</taxon>
        <taxon>Araneoidea</taxon>
        <taxon>Nephilidae</taxon>
        <taxon>Trichonephila</taxon>
    </lineage>
</organism>
<name>A0A8X6SLM3_TRICX</name>
<dbReference type="Proteomes" id="UP000887159">
    <property type="component" value="Unassembled WGS sequence"/>
</dbReference>
<dbReference type="Pfam" id="PF01498">
    <property type="entry name" value="HTH_Tnp_Tc3_2"/>
    <property type="match status" value="1"/>
</dbReference>
<evidence type="ECO:0000313" key="4">
    <source>
        <dbReference type="Proteomes" id="UP000887159"/>
    </source>
</evidence>
<feature type="compositionally biased region" description="Polar residues" evidence="1">
    <location>
        <begin position="1"/>
        <end position="12"/>
    </location>
</feature>
<accession>A0A8X6SLM3</accession>
<protein>
    <submittedName>
        <fullName evidence="3">Transposable element Tcb1 transposase</fullName>
    </submittedName>
</protein>
<reference evidence="3" key="1">
    <citation type="submission" date="2020-08" db="EMBL/GenBank/DDBJ databases">
        <title>Multicomponent nature underlies the extraordinary mechanical properties of spider dragline silk.</title>
        <authorList>
            <person name="Kono N."/>
            <person name="Nakamura H."/>
            <person name="Mori M."/>
            <person name="Yoshida Y."/>
            <person name="Ohtoshi R."/>
            <person name="Malay A.D."/>
            <person name="Moran D.A.P."/>
            <person name="Tomita M."/>
            <person name="Numata K."/>
            <person name="Arakawa K."/>
        </authorList>
    </citation>
    <scope>NUCLEOTIDE SEQUENCE</scope>
</reference>
<dbReference type="GO" id="GO:0003677">
    <property type="term" value="F:DNA binding"/>
    <property type="evidence" value="ECO:0007669"/>
    <property type="project" value="InterPro"/>
</dbReference>
<sequence>MLQHRSPPSCNTERGPENLAVTAKRNKRSTASDRSHQLSSATGTTVSRQTVYRRLGYINLYARRSVRCVTLTATPCHLLLTWSREHALWTP</sequence>
<comment type="caution">
    <text evidence="3">The sequence shown here is derived from an EMBL/GenBank/DDBJ whole genome shotgun (WGS) entry which is preliminary data.</text>
</comment>
<feature type="region of interest" description="Disordered" evidence="1">
    <location>
        <begin position="1"/>
        <end position="45"/>
    </location>
</feature>
<keyword evidence="4" id="KW-1185">Reference proteome</keyword>
<feature type="domain" description="Transposase Tc1-like" evidence="2">
    <location>
        <begin position="19"/>
        <end position="86"/>
    </location>
</feature>
<dbReference type="InterPro" id="IPR002492">
    <property type="entry name" value="Transposase_Tc1-like"/>
</dbReference>